<dbReference type="STRING" id="545694.TREPR_0410"/>
<dbReference type="eggNOG" id="COG0553">
    <property type="taxonomic scope" value="Bacteria"/>
</dbReference>
<dbReference type="PROSITE" id="PS00690">
    <property type="entry name" value="DEAH_ATP_HELICASE"/>
    <property type="match status" value="1"/>
</dbReference>
<dbReference type="InterPro" id="IPR001650">
    <property type="entry name" value="Helicase_C-like"/>
</dbReference>
<organism evidence="4 5">
    <name type="scientific">Treponema primitia (strain ATCC BAA-887 / DSM 12427 / ZAS-2)</name>
    <dbReference type="NCBI Taxonomy" id="545694"/>
    <lineage>
        <taxon>Bacteria</taxon>
        <taxon>Pseudomonadati</taxon>
        <taxon>Spirochaetota</taxon>
        <taxon>Spirochaetia</taxon>
        <taxon>Spirochaetales</taxon>
        <taxon>Treponemataceae</taxon>
        <taxon>Treponema</taxon>
    </lineage>
</organism>
<keyword evidence="4" id="KW-0067">ATP-binding</keyword>
<dbReference type="PROSITE" id="PS51194">
    <property type="entry name" value="HELICASE_CTER"/>
    <property type="match status" value="1"/>
</dbReference>
<keyword evidence="1" id="KW-0378">Hydrolase</keyword>
<dbReference type="GO" id="GO:0016787">
    <property type="term" value="F:hydrolase activity"/>
    <property type="evidence" value="ECO:0007669"/>
    <property type="project" value="UniProtKB-KW"/>
</dbReference>
<dbReference type="GO" id="GO:0004386">
    <property type="term" value="F:helicase activity"/>
    <property type="evidence" value="ECO:0007669"/>
    <property type="project" value="UniProtKB-KW"/>
</dbReference>
<gene>
    <name evidence="4" type="ordered locus">TREPR_0410</name>
</gene>
<proteinExistence type="predicted"/>
<dbReference type="Proteomes" id="UP000009223">
    <property type="component" value="Chromosome"/>
</dbReference>
<dbReference type="eggNOG" id="COG3886">
    <property type="taxonomic scope" value="Bacteria"/>
</dbReference>
<dbReference type="GO" id="GO:0005524">
    <property type="term" value="F:ATP binding"/>
    <property type="evidence" value="ECO:0007669"/>
    <property type="project" value="InterPro"/>
</dbReference>
<dbReference type="SMART" id="SM00490">
    <property type="entry name" value="HELICc"/>
    <property type="match status" value="1"/>
</dbReference>
<evidence type="ECO:0000313" key="5">
    <source>
        <dbReference type="Proteomes" id="UP000009223"/>
    </source>
</evidence>
<accession>F5YM92</accession>
<dbReference type="Pfam" id="PF00176">
    <property type="entry name" value="SNF2-rel_dom"/>
    <property type="match status" value="2"/>
</dbReference>
<feature type="domain" description="Helicase ATP-binding" evidence="2">
    <location>
        <begin position="273"/>
        <end position="418"/>
    </location>
</feature>
<evidence type="ECO:0000313" key="4">
    <source>
        <dbReference type="EMBL" id="AEF86975.1"/>
    </source>
</evidence>
<dbReference type="OrthoDB" id="9814088at2"/>
<dbReference type="InterPro" id="IPR027417">
    <property type="entry name" value="P-loop_NTPase"/>
</dbReference>
<dbReference type="PANTHER" id="PTHR10799">
    <property type="entry name" value="SNF2/RAD54 HELICASE FAMILY"/>
    <property type="match status" value="1"/>
</dbReference>
<dbReference type="InterPro" id="IPR000330">
    <property type="entry name" value="SNF2_N"/>
</dbReference>
<evidence type="ECO:0000259" key="2">
    <source>
        <dbReference type="PROSITE" id="PS51192"/>
    </source>
</evidence>
<dbReference type="InterPro" id="IPR002464">
    <property type="entry name" value="DNA/RNA_helicase_DEAH_CS"/>
</dbReference>
<dbReference type="CDD" id="cd18793">
    <property type="entry name" value="SF2_C_SNF"/>
    <property type="match status" value="1"/>
</dbReference>
<reference evidence="4 5" key="2">
    <citation type="journal article" date="2011" name="ISME J.">
        <title>RNA-seq reveals cooperative metabolic interactions between two termite-gut spirochete species in co-culture.</title>
        <authorList>
            <person name="Rosenthal A.Z."/>
            <person name="Matson E.G."/>
            <person name="Eldar A."/>
            <person name="Leadbetter J.R."/>
        </authorList>
    </citation>
    <scope>NUCLEOTIDE SEQUENCE [LARGE SCALE GENOMIC DNA]</scope>
    <source>
        <strain evidence="5">ATCC BAA-887 / DSM 12427 / ZAS-2</strain>
    </source>
</reference>
<feature type="domain" description="Helicase C-terminal" evidence="3">
    <location>
        <begin position="672"/>
        <end position="844"/>
    </location>
</feature>
<evidence type="ECO:0000259" key="3">
    <source>
        <dbReference type="PROSITE" id="PS51194"/>
    </source>
</evidence>
<dbReference type="InterPro" id="IPR049730">
    <property type="entry name" value="SNF2/RAD54-like_C"/>
</dbReference>
<dbReference type="KEGG" id="tpi:TREPR_0410"/>
<dbReference type="InterPro" id="IPR014001">
    <property type="entry name" value="Helicase_ATP-bd"/>
</dbReference>
<reference evidence="5" key="1">
    <citation type="submission" date="2009-12" db="EMBL/GenBank/DDBJ databases">
        <title>Complete sequence of Treponema primitia strain ZAS-2.</title>
        <authorList>
            <person name="Tetu S.G."/>
            <person name="Matson E."/>
            <person name="Ren Q."/>
            <person name="Seshadri R."/>
            <person name="Elbourne L."/>
            <person name="Hassan K.A."/>
            <person name="Durkin A."/>
            <person name="Radune D."/>
            <person name="Mohamoud Y."/>
            <person name="Shay R."/>
            <person name="Jin S."/>
            <person name="Zhang X."/>
            <person name="Lucey K."/>
            <person name="Ballor N.R."/>
            <person name="Ottesen E."/>
            <person name="Rosenthal R."/>
            <person name="Allen A."/>
            <person name="Leadbetter J.R."/>
            <person name="Paulsen I.T."/>
        </authorList>
    </citation>
    <scope>NUCLEOTIDE SEQUENCE [LARGE SCALE GENOMIC DNA]</scope>
    <source>
        <strain evidence="5">ATCC BAA-887 / DSM 12427 / ZAS-2</strain>
    </source>
</reference>
<dbReference type="Gene3D" id="3.30.870.10">
    <property type="entry name" value="Endonuclease Chain A"/>
    <property type="match status" value="1"/>
</dbReference>
<dbReference type="PROSITE" id="PS51192">
    <property type="entry name" value="HELICASE_ATP_BIND_1"/>
    <property type="match status" value="1"/>
</dbReference>
<keyword evidence="5" id="KW-1185">Reference proteome</keyword>
<dbReference type="RefSeq" id="WP_015709601.1">
    <property type="nucleotide sequence ID" value="NC_015578.1"/>
</dbReference>
<dbReference type="SMART" id="SM00487">
    <property type="entry name" value="DEXDc"/>
    <property type="match status" value="1"/>
</dbReference>
<evidence type="ECO:0000256" key="1">
    <source>
        <dbReference type="ARBA" id="ARBA00022801"/>
    </source>
</evidence>
<protein>
    <submittedName>
        <fullName evidence="4">Putative helicase, SNF2/RAD54 family</fullName>
    </submittedName>
</protein>
<keyword evidence="4" id="KW-0547">Nucleotide-binding</keyword>
<dbReference type="HOGENOM" id="CLU_008466_1_0_12"/>
<dbReference type="EMBL" id="CP001843">
    <property type="protein sequence ID" value="AEF86975.1"/>
    <property type="molecule type" value="Genomic_DNA"/>
</dbReference>
<dbReference type="Pfam" id="PF00271">
    <property type="entry name" value="Helicase_C"/>
    <property type="match status" value="1"/>
</dbReference>
<sequence length="1098" mass="125154">MTGTANEGIYTNTEYSLYDRFRAILDRPEHKDFYLYAVSGYFRSSAYFKLRSSLSKAKGMKILVGIQADALTGKWYNLSKEKRDKLVREQAYRELCADIAQARYSEETAESLRLFVADVLDGRLEMKAYSQKIVHAKFYLFIPEGWTPDLALGTLITGSSNFTAPGLGTNPDYNKANYELNVELRDSGKIDYANREFKALWNEGIDLIPFEIEQTFTKKSFLRQDISPRELYLRFLYESLKENIEYDEHRVEYDFPMGFKRLTYQIDAVNEGLSLLERHNGFILADVVGLGKTIVATLIIRSFLTRQDRRAKVLVVAPPAILPNWERTLIDFGINPNHYTLLSSGNLKKLGNPENYALMVVDEAHNFRNAGTDRYQELQYIAKAPSQYSSRKVMLISATPLNNQPRELLNLLALFQETRNSTLGTGDLVKYFNEKQRDYDAARREGVPAAEAVELMKLIYRDIRERILSEAVIRRTRSDLLEHDEYKKDLDAQGIRFPVIQKPRVLQYYLDTDLDSLYESTILALTSEIYYSLHRYLSYLRGVKAERFNVTPHTFEQLSGLMKRFFLKRLDSSFHAFTASLERFRESTFAFIKMYEANRIFISTTVDVAAFVNNDDIEGLELALSANEAADPAITECTASDFDPSFIEHLRSDLAALDKLLGGWKTVSEDPKLDQFILQLDNLLKRDKNPAGKLVAFSESEETINYIAEGLRKNKRDDFIVVSARNRDEVEEDIRANFDANFRGTMRDEYRILLCTDVLAEGVNLHRANTIVNYDTPWNSVRLFQRIGRVNRVGSTADKIFIYNFFPVSHVEDHIELEKKAKMKLQAFHSAFGEDAPIYSSDESVEHFGMFNADDILGAEAVNPRLTALMEIRSVKEQEPELYQKIVDLPPKCHCRRLVKGEQSPQDFVYLRSSNEASLRDVFYLVEKETIRQLSFTEACTLLKAAGEAKSPPGDYNGLASVDLSRTAFMAAEEEDALERTGAKKRSGNEAAVLKYLQTFLDSFEEFGLAPEIRKTIKTASEMIQRGAASGRLIRLIGEIRKNAATGNVAVHTQAEHLGKILPQYIDLPEGDTGKSPGTGELYHGEEPDFILGEWFIG</sequence>
<keyword evidence="4" id="KW-0347">Helicase</keyword>
<dbReference type="Gene3D" id="3.40.50.300">
    <property type="entry name" value="P-loop containing nucleotide triphosphate hydrolases"/>
    <property type="match status" value="2"/>
</dbReference>
<dbReference type="SUPFAM" id="SSF52540">
    <property type="entry name" value="P-loop containing nucleoside triphosphate hydrolases"/>
    <property type="match status" value="2"/>
</dbReference>
<dbReference type="AlphaFoldDB" id="F5YM92"/>
<name>F5YM92_TREPZ</name>